<protein>
    <recommendedName>
        <fullName evidence="3">F-box domain-containing protein</fullName>
    </recommendedName>
</protein>
<dbReference type="SUPFAM" id="SSF81383">
    <property type="entry name" value="F-box domain"/>
    <property type="match status" value="1"/>
</dbReference>
<dbReference type="OrthoDB" id="2269034at2759"/>
<gene>
    <name evidence="1" type="ORF">M378DRAFT_159972</name>
</gene>
<keyword evidence="2" id="KW-1185">Reference proteome</keyword>
<name>A0A0C2SUG2_AMAMK</name>
<reference evidence="1 2" key="1">
    <citation type="submission" date="2014-04" db="EMBL/GenBank/DDBJ databases">
        <title>Evolutionary Origins and Diversification of the Mycorrhizal Mutualists.</title>
        <authorList>
            <consortium name="DOE Joint Genome Institute"/>
            <consortium name="Mycorrhizal Genomics Consortium"/>
            <person name="Kohler A."/>
            <person name="Kuo A."/>
            <person name="Nagy L.G."/>
            <person name="Floudas D."/>
            <person name="Copeland A."/>
            <person name="Barry K.W."/>
            <person name="Cichocki N."/>
            <person name="Veneault-Fourrey C."/>
            <person name="LaButti K."/>
            <person name="Lindquist E.A."/>
            <person name="Lipzen A."/>
            <person name="Lundell T."/>
            <person name="Morin E."/>
            <person name="Murat C."/>
            <person name="Riley R."/>
            <person name="Ohm R."/>
            <person name="Sun H."/>
            <person name="Tunlid A."/>
            <person name="Henrissat B."/>
            <person name="Grigoriev I.V."/>
            <person name="Hibbett D.S."/>
            <person name="Martin F."/>
        </authorList>
    </citation>
    <scope>NUCLEOTIDE SEQUENCE [LARGE SCALE GENOMIC DNA]</scope>
    <source>
        <strain evidence="1 2">Koide BX008</strain>
    </source>
</reference>
<dbReference type="AlphaFoldDB" id="A0A0C2SUG2"/>
<evidence type="ECO:0000313" key="2">
    <source>
        <dbReference type="Proteomes" id="UP000054549"/>
    </source>
</evidence>
<dbReference type="InterPro" id="IPR036047">
    <property type="entry name" value="F-box-like_dom_sf"/>
</dbReference>
<dbReference type="HOGENOM" id="CLU_1610309_0_0_1"/>
<dbReference type="Proteomes" id="UP000054549">
    <property type="component" value="Unassembled WGS sequence"/>
</dbReference>
<dbReference type="InParanoid" id="A0A0C2SUG2"/>
<dbReference type="Gene3D" id="1.20.1280.50">
    <property type="match status" value="1"/>
</dbReference>
<evidence type="ECO:0008006" key="3">
    <source>
        <dbReference type="Google" id="ProtNLM"/>
    </source>
</evidence>
<dbReference type="EMBL" id="KN818233">
    <property type="protein sequence ID" value="KIL67015.1"/>
    <property type="molecule type" value="Genomic_DNA"/>
</dbReference>
<proteinExistence type="predicted"/>
<sequence>MNTVGPLDEQLTLTPIQRLHPEILAEIFTFCLSTHDVGTNHAPLLLCNVCSSWRALAILTPLLWPNLNLRFKSLVDSNMQSVVDGIHTWLGRSGILPLTIRLRYFGLEVDFDPVLQVCDALSTYASRWKSLDVEMPGIVFASWPNLDAVPLLHTLRIRSPFDGTS</sequence>
<accession>A0A0C2SUG2</accession>
<organism evidence="1 2">
    <name type="scientific">Amanita muscaria (strain Koide BX008)</name>
    <dbReference type="NCBI Taxonomy" id="946122"/>
    <lineage>
        <taxon>Eukaryota</taxon>
        <taxon>Fungi</taxon>
        <taxon>Dikarya</taxon>
        <taxon>Basidiomycota</taxon>
        <taxon>Agaricomycotina</taxon>
        <taxon>Agaricomycetes</taxon>
        <taxon>Agaricomycetidae</taxon>
        <taxon>Agaricales</taxon>
        <taxon>Pluteineae</taxon>
        <taxon>Amanitaceae</taxon>
        <taxon>Amanita</taxon>
    </lineage>
</organism>
<evidence type="ECO:0000313" key="1">
    <source>
        <dbReference type="EMBL" id="KIL67015.1"/>
    </source>
</evidence>